<evidence type="ECO:0000313" key="3">
    <source>
        <dbReference type="Proteomes" id="UP000077667"/>
    </source>
</evidence>
<keyword evidence="1" id="KW-0812">Transmembrane</keyword>
<dbReference type="EMBL" id="CP015772">
    <property type="protein sequence ID" value="ANH80030.1"/>
    <property type="molecule type" value="Genomic_DNA"/>
</dbReference>
<dbReference type="AlphaFoldDB" id="A0A1A9HZX3"/>
<dbReference type="OrthoDB" id="794187at2"/>
<dbReference type="KEGG" id="nia:A8C56_02685"/>
<dbReference type="Proteomes" id="UP000077667">
    <property type="component" value="Chromosome"/>
</dbReference>
<accession>A0A1A9HZX3</accession>
<evidence type="ECO:0008006" key="4">
    <source>
        <dbReference type="Google" id="ProtNLM"/>
    </source>
</evidence>
<reference evidence="2 3" key="1">
    <citation type="submission" date="2016-05" db="EMBL/GenBank/DDBJ databases">
        <title>Niabella ginsenosidivorans BS26 whole genome sequencing.</title>
        <authorList>
            <person name="Im W.T."/>
            <person name="Siddiqi M.Z."/>
        </authorList>
    </citation>
    <scope>NUCLEOTIDE SEQUENCE [LARGE SCALE GENOMIC DNA]</scope>
    <source>
        <strain evidence="2 3">BS26</strain>
    </source>
</reference>
<dbReference type="RefSeq" id="WP_067751699.1">
    <property type="nucleotide sequence ID" value="NZ_CP015772.1"/>
</dbReference>
<dbReference type="NCBIfam" id="TIGR02532">
    <property type="entry name" value="IV_pilin_GFxxxE"/>
    <property type="match status" value="1"/>
</dbReference>
<evidence type="ECO:0000256" key="1">
    <source>
        <dbReference type="SAM" id="Phobius"/>
    </source>
</evidence>
<dbReference type="InterPro" id="IPR012902">
    <property type="entry name" value="N_methyl_site"/>
</dbReference>
<dbReference type="STRING" id="1176587.A8C56_02685"/>
<sequence length="179" mass="20730">MRSLKKKFSHTLNAFTLPELVVSMLLMAILFGVIATMYMIITRQSRRNFETNRFFTEYFTTKKIMQNDMEKATGVTAETDPERIIIQIKASNGTLETISYQVDSNYILRNIGVRTDTLKPGGRITNRTIVNDTLPLITGIRLQHRYKGQLFYTYLQKKYATDDLLNYDNSNISINESTY</sequence>
<feature type="transmembrane region" description="Helical" evidence="1">
    <location>
        <begin position="20"/>
        <end position="41"/>
    </location>
</feature>
<protein>
    <recommendedName>
        <fullName evidence="4">Prepilin-type N-terminal cleavage/methylation domain-containing protein</fullName>
    </recommendedName>
</protein>
<organism evidence="2 3">
    <name type="scientific">Niabella ginsenosidivorans</name>
    <dbReference type="NCBI Taxonomy" id="1176587"/>
    <lineage>
        <taxon>Bacteria</taxon>
        <taxon>Pseudomonadati</taxon>
        <taxon>Bacteroidota</taxon>
        <taxon>Chitinophagia</taxon>
        <taxon>Chitinophagales</taxon>
        <taxon>Chitinophagaceae</taxon>
        <taxon>Niabella</taxon>
    </lineage>
</organism>
<evidence type="ECO:0000313" key="2">
    <source>
        <dbReference type="EMBL" id="ANH80030.1"/>
    </source>
</evidence>
<gene>
    <name evidence="2" type="ORF">A8C56_02685</name>
</gene>
<proteinExistence type="predicted"/>
<keyword evidence="1" id="KW-0472">Membrane</keyword>
<keyword evidence="3" id="KW-1185">Reference proteome</keyword>
<keyword evidence="1" id="KW-1133">Transmembrane helix</keyword>
<name>A0A1A9HZX3_9BACT</name>